<evidence type="ECO:0000313" key="4">
    <source>
        <dbReference type="EMBL" id="MDY0408518.1"/>
    </source>
</evidence>
<dbReference type="InterPro" id="IPR008984">
    <property type="entry name" value="SMAD_FHA_dom_sf"/>
</dbReference>
<feature type="region of interest" description="Disordered" evidence="1">
    <location>
        <begin position="301"/>
        <end position="338"/>
    </location>
</feature>
<keyword evidence="2" id="KW-1133">Transmembrane helix</keyword>
<keyword evidence="2" id="KW-0812">Transmembrane</keyword>
<dbReference type="InterPro" id="IPR000253">
    <property type="entry name" value="FHA_dom"/>
</dbReference>
<dbReference type="PANTHER" id="PTHR23308">
    <property type="entry name" value="NUCLEAR INHIBITOR OF PROTEIN PHOSPHATASE-1"/>
    <property type="match status" value="1"/>
</dbReference>
<accession>A0ABU5CSX4</accession>
<feature type="transmembrane region" description="Helical" evidence="2">
    <location>
        <begin position="259"/>
        <end position="281"/>
    </location>
</feature>
<protein>
    <submittedName>
        <fullName evidence="4">DUF6382 domain-containing protein</fullName>
    </submittedName>
</protein>
<dbReference type="RefSeq" id="WP_320379246.1">
    <property type="nucleotide sequence ID" value="NZ_JAWDIQ010000001.1"/>
</dbReference>
<evidence type="ECO:0000256" key="2">
    <source>
        <dbReference type="SAM" id="Phobius"/>
    </source>
</evidence>
<keyword evidence="2" id="KW-0472">Membrane</keyword>
<dbReference type="CDD" id="cd00060">
    <property type="entry name" value="FHA"/>
    <property type="match status" value="1"/>
</dbReference>
<dbReference type="SMART" id="SM00240">
    <property type="entry name" value="FHA"/>
    <property type="match status" value="1"/>
</dbReference>
<organism evidence="4 5">
    <name type="scientific">Paracerasibacillus soli</name>
    <dbReference type="NCBI Taxonomy" id="480284"/>
    <lineage>
        <taxon>Bacteria</taxon>
        <taxon>Bacillati</taxon>
        <taxon>Bacillota</taxon>
        <taxon>Bacilli</taxon>
        <taxon>Bacillales</taxon>
        <taxon>Bacillaceae</taxon>
        <taxon>Paracerasibacillus</taxon>
    </lineage>
</organism>
<feature type="domain" description="FHA" evidence="3">
    <location>
        <begin position="463"/>
        <end position="513"/>
    </location>
</feature>
<dbReference type="EMBL" id="JAWDIQ010000001">
    <property type="protein sequence ID" value="MDY0408518.1"/>
    <property type="molecule type" value="Genomic_DNA"/>
</dbReference>
<sequence>MSNQIKQFHIETVQSNGAYLKLQQSHSNGFPGEAFQELQMKMIQSNVIPRLVPISFEDVNGKKSVYYRIEGLRMLRAIAKERPLTMQDYYTLFLNIIQALQDSSNHMLTEENYVLHEDYIYIGDNYHQVYLMYLPFKEIEETNSMYDQLKKLLLHIAGDVQGIHGGQFKMILNYVKDPGFSLQGLKHLLQDLQGYEPNEVKDNNVRVESKTEVQIEEETIIKQVKKLPPLSGKERLYSILFGILLIAVSWKLAEGGSKLMFLIASISSLVAITGVIVYWFVWRPGVEPIITEKEVKINRPKKKQKVVNENSHRSTHQHAISYSQNQNGINQDFGQSEDEKEIHAIINQMKQEQFNKHASENPQQGSNQHAINDDDVLNDVQQHINSENKYEDNQNLSSEESHMDYFRENHINDIRQPMSNAYPDETVLLETELLGEPTPTVKNILITERNGKEEEISLEGETVIIGRAEKGTNIINKDRSISRLHIELTRLSDTYGLKDLGSKNGTFINNQRVNPHEIYELKDGDQIQIGKTYYTYKVYKAKVEVL</sequence>
<dbReference type="Pfam" id="PF19909">
    <property type="entry name" value="DUF6382"/>
    <property type="match status" value="1"/>
</dbReference>
<reference evidence="4 5" key="1">
    <citation type="submission" date="2023-10" db="EMBL/GenBank/DDBJ databases">
        <title>Virgibacillus soli CC-YMP-6 genome.</title>
        <authorList>
            <person name="Miliotis G."/>
            <person name="Sengupta P."/>
            <person name="Hameed A."/>
            <person name="Chuvochina M."/>
            <person name="Mcdonagh F."/>
            <person name="Simpson A.C."/>
            <person name="Singh N.K."/>
            <person name="Rekha P.D."/>
            <person name="Raman K."/>
            <person name="Hugenholtz P."/>
            <person name="Venkateswaran K."/>
        </authorList>
    </citation>
    <scope>NUCLEOTIDE SEQUENCE [LARGE SCALE GENOMIC DNA]</scope>
    <source>
        <strain evidence="4 5">CC-YMP-6</strain>
    </source>
</reference>
<gene>
    <name evidence="4" type="ORF">RWD45_08050</name>
</gene>
<dbReference type="Pfam" id="PF00498">
    <property type="entry name" value="FHA"/>
    <property type="match status" value="1"/>
</dbReference>
<evidence type="ECO:0000256" key="1">
    <source>
        <dbReference type="SAM" id="MobiDB-lite"/>
    </source>
</evidence>
<dbReference type="InterPro" id="IPR050923">
    <property type="entry name" value="Cell_Proc_Reg/RNA_Proc"/>
</dbReference>
<dbReference type="InterPro" id="IPR045962">
    <property type="entry name" value="DUF6382"/>
</dbReference>
<proteinExistence type="predicted"/>
<dbReference type="SUPFAM" id="SSF49879">
    <property type="entry name" value="SMAD/FHA domain"/>
    <property type="match status" value="1"/>
</dbReference>
<keyword evidence="5" id="KW-1185">Reference proteome</keyword>
<dbReference type="Proteomes" id="UP001275315">
    <property type="component" value="Unassembled WGS sequence"/>
</dbReference>
<dbReference type="Gene3D" id="2.60.200.20">
    <property type="match status" value="1"/>
</dbReference>
<evidence type="ECO:0000313" key="5">
    <source>
        <dbReference type="Proteomes" id="UP001275315"/>
    </source>
</evidence>
<comment type="caution">
    <text evidence="4">The sequence shown here is derived from an EMBL/GenBank/DDBJ whole genome shotgun (WGS) entry which is preliminary data.</text>
</comment>
<feature type="compositionally biased region" description="Polar residues" evidence="1">
    <location>
        <begin position="317"/>
        <end position="334"/>
    </location>
</feature>
<feature type="transmembrane region" description="Helical" evidence="2">
    <location>
        <begin position="236"/>
        <end position="253"/>
    </location>
</feature>
<evidence type="ECO:0000259" key="3">
    <source>
        <dbReference type="PROSITE" id="PS50006"/>
    </source>
</evidence>
<name>A0ABU5CSX4_9BACI</name>
<dbReference type="PROSITE" id="PS50006">
    <property type="entry name" value="FHA_DOMAIN"/>
    <property type="match status" value="1"/>
</dbReference>